<evidence type="ECO:0000313" key="10">
    <source>
        <dbReference type="Proteomes" id="UP000216339"/>
    </source>
</evidence>
<feature type="transmembrane region" description="Helical" evidence="7">
    <location>
        <begin position="152"/>
        <end position="173"/>
    </location>
</feature>
<proteinExistence type="inferred from homology"/>
<dbReference type="OrthoDB" id="9778341at2"/>
<gene>
    <name evidence="9" type="ORF">BSZ37_10445</name>
</gene>
<dbReference type="Gene3D" id="1.20.1540.10">
    <property type="entry name" value="Rhomboid-like"/>
    <property type="match status" value="1"/>
</dbReference>
<name>A0A271IZZ9_9BACT</name>
<evidence type="ECO:0000259" key="8">
    <source>
        <dbReference type="Pfam" id="PF01694"/>
    </source>
</evidence>
<comment type="subcellular location">
    <subcellularLocation>
        <location evidence="1">Membrane</location>
        <topology evidence="1">Multi-pass membrane protein</topology>
    </subcellularLocation>
</comment>
<evidence type="ECO:0000256" key="4">
    <source>
        <dbReference type="ARBA" id="ARBA00022801"/>
    </source>
</evidence>
<dbReference type="GO" id="GO:0004252">
    <property type="term" value="F:serine-type endopeptidase activity"/>
    <property type="evidence" value="ECO:0007669"/>
    <property type="project" value="InterPro"/>
</dbReference>
<dbReference type="RefSeq" id="WP_095510490.1">
    <property type="nucleotide sequence ID" value="NZ_MQWD01000001.1"/>
</dbReference>
<sequence length="264" mass="28685">MLFPISDDDRHLDGPAWATIVLLVANVLVFAYQLSEPAFTYGWSVVPEEITTGQDLVNSRPIPEEDPNVQITSAQDIPQRPGPGPAPLVYLTVLSAMFMHGGFGHIAGNLLYRWIFGDNVEHRFGTARFVLFYLTSGIVATIAQILLDPDGLVPNLGASGAIAGVLGAYLVLFPRNRVNAVFIFRVVTVPAVVVLGLWIVLQFVNQWGALAVTEETGGVAYGAHIGGFLTGMALALVLRATGTKEQRSRLTRSMASDPRNRTWW</sequence>
<dbReference type="EMBL" id="MQWD01000001">
    <property type="protein sequence ID" value="PAP76821.1"/>
    <property type="molecule type" value="Genomic_DNA"/>
</dbReference>
<protein>
    <recommendedName>
        <fullName evidence="8">Peptidase S54 rhomboid domain-containing protein</fullName>
    </recommendedName>
</protein>
<comment type="similarity">
    <text evidence="2">Belongs to the peptidase S54 family.</text>
</comment>
<keyword evidence="4" id="KW-0378">Hydrolase</keyword>
<keyword evidence="5 7" id="KW-1133">Transmembrane helix</keyword>
<comment type="caution">
    <text evidence="9">The sequence shown here is derived from an EMBL/GenBank/DDBJ whole genome shotgun (WGS) entry which is preliminary data.</text>
</comment>
<evidence type="ECO:0000256" key="2">
    <source>
        <dbReference type="ARBA" id="ARBA00009045"/>
    </source>
</evidence>
<dbReference type="GO" id="GO:0016020">
    <property type="term" value="C:membrane"/>
    <property type="evidence" value="ECO:0007669"/>
    <property type="project" value="UniProtKB-SubCell"/>
</dbReference>
<dbReference type="InterPro" id="IPR050925">
    <property type="entry name" value="Rhomboid_protease_S54"/>
</dbReference>
<keyword evidence="3 7" id="KW-0812">Transmembrane</keyword>
<feature type="transmembrane region" description="Helical" evidence="7">
    <location>
        <begin position="221"/>
        <end position="242"/>
    </location>
</feature>
<evidence type="ECO:0000256" key="7">
    <source>
        <dbReference type="SAM" id="Phobius"/>
    </source>
</evidence>
<reference evidence="9 10" key="1">
    <citation type="submission" date="2016-11" db="EMBL/GenBank/DDBJ databases">
        <title>Study of marine rhodopsin-containing bacteria.</title>
        <authorList>
            <person name="Yoshizawa S."/>
            <person name="Kumagai Y."/>
            <person name="Kogure K."/>
        </authorList>
    </citation>
    <scope>NUCLEOTIDE SEQUENCE [LARGE SCALE GENOMIC DNA]</scope>
    <source>
        <strain evidence="9 10">SAORIC-28</strain>
    </source>
</reference>
<evidence type="ECO:0000256" key="6">
    <source>
        <dbReference type="ARBA" id="ARBA00023136"/>
    </source>
</evidence>
<dbReference type="AlphaFoldDB" id="A0A271IZZ9"/>
<feature type="transmembrane region" description="Helical" evidence="7">
    <location>
        <begin position="180"/>
        <end position="201"/>
    </location>
</feature>
<dbReference type="PANTHER" id="PTHR43731:SF14">
    <property type="entry name" value="PRESENILIN-ASSOCIATED RHOMBOID-LIKE PROTEIN, MITOCHONDRIAL"/>
    <property type="match status" value="1"/>
</dbReference>
<keyword evidence="6 7" id="KW-0472">Membrane</keyword>
<evidence type="ECO:0000256" key="3">
    <source>
        <dbReference type="ARBA" id="ARBA00022692"/>
    </source>
</evidence>
<feature type="domain" description="Peptidase S54 rhomboid" evidence="8">
    <location>
        <begin position="92"/>
        <end position="239"/>
    </location>
</feature>
<organism evidence="9 10">
    <name type="scientific">Rubrivirga marina</name>
    <dbReference type="NCBI Taxonomy" id="1196024"/>
    <lineage>
        <taxon>Bacteria</taxon>
        <taxon>Pseudomonadati</taxon>
        <taxon>Rhodothermota</taxon>
        <taxon>Rhodothermia</taxon>
        <taxon>Rhodothermales</taxon>
        <taxon>Rubricoccaceae</taxon>
        <taxon>Rubrivirga</taxon>
    </lineage>
</organism>
<dbReference type="SUPFAM" id="SSF144091">
    <property type="entry name" value="Rhomboid-like"/>
    <property type="match status" value="1"/>
</dbReference>
<evidence type="ECO:0000256" key="1">
    <source>
        <dbReference type="ARBA" id="ARBA00004141"/>
    </source>
</evidence>
<dbReference type="Proteomes" id="UP000216339">
    <property type="component" value="Unassembled WGS sequence"/>
</dbReference>
<dbReference type="PANTHER" id="PTHR43731">
    <property type="entry name" value="RHOMBOID PROTEASE"/>
    <property type="match status" value="1"/>
</dbReference>
<keyword evidence="10" id="KW-1185">Reference proteome</keyword>
<evidence type="ECO:0000256" key="5">
    <source>
        <dbReference type="ARBA" id="ARBA00022989"/>
    </source>
</evidence>
<feature type="transmembrane region" description="Helical" evidence="7">
    <location>
        <begin position="124"/>
        <end position="146"/>
    </location>
</feature>
<feature type="transmembrane region" description="Helical" evidence="7">
    <location>
        <begin position="12"/>
        <end position="34"/>
    </location>
</feature>
<dbReference type="InterPro" id="IPR022764">
    <property type="entry name" value="Peptidase_S54_rhomboid_dom"/>
</dbReference>
<dbReference type="Pfam" id="PF01694">
    <property type="entry name" value="Rhomboid"/>
    <property type="match status" value="1"/>
</dbReference>
<feature type="transmembrane region" description="Helical" evidence="7">
    <location>
        <begin position="88"/>
        <end position="112"/>
    </location>
</feature>
<dbReference type="InterPro" id="IPR035952">
    <property type="entry name" value="Rhomboid-like_sf"/>
</dbReference>
<accession>A0A271IZZ9</accession>
<evidence type="ECO:0000313" key="9">
    <source>
        <dbReference type="EMBL" id="PAP76821.1"/>
    </source>
</evidence>